<dbReference type="Pfam" id="PF00553">
    <property type="entry name" value="CBM_2"/>
    <property type="match status" value="1"/>
</dbReference>
<dbReference type="InterPro" id="IPR000805">
    <property type="entry name" value="Glyco_hydro_26"/>
</dbReference>
<gene>
    <name evidence="9" type="ORF">B0I31_102692</name>
</gene>
<dbReference type="Gene3D" id="2.60.120.260">
    <property type="entry name" value="Galactose-binding domain-like"/>
    <property type="match status" value="2"/>
</dbReference>
<dbReference type="PROSITE" id="PS51764">
    <property type="entry name" value="GH26"/>
    <property type="match status" value="1"/>
</dbReference>
<keyword evidence="10" id="KW-1185">Reference proteome</keyword>
<evidence type="ECO:0000259" key="8">
    <source>
        <dbReference type="PROSITE" id="PS51764"/>
    </source>
</evidence>
<feature type="chain" id="PRO_5015166141" evidence="5">
    <location>
        <begin position="33"/>
        <end position="709"/>
    </location>
</feature>
<feature type="signal peptide" evidence="5">
    <location>
        <begin position="1"/>
        <end position="32"/>
    </location>
</feature>
<dbReference type="Proteomes" id="UP000241118">
    <property type="component" value="Unassembled WGS sequence"/>
</dbReference>
<dbReference type="PRINTS" id="PR00739">
    <property type="entry name" value="GLHYDRLASE26"/>
</dbReference>
<reference evidence="9 10" key="1">
    <citation type="submission" date="2018-03" db="EMBL/GenBank/DDBJ databases">
        <title>Genomic Encyclopedia of Type Strains, Phase III (KMG-III): the genomes of soil and plant-associated and newly described type strains.</title>
        <authorList>
            <person name="Whitman W."/>
        </authorList>
    </citation>
    <scope>NUCLEOTIDE SEQUENCE [LARGE SCALE GENOMIC DNA]</scope>
    <source>
        <strain evidence="9 10">CGMCC 4.7097</strain>
    </source>
</reference>
<keyword evidence="3 4" id="KW-0326">Glycosidase</keyword>
<protein>
    <submittedName>
        <fullName evidence="9">Cellulose binding domain-containing protein</fullName>
    </submittedName>
</protein>
<dbReference type="PROSITE" id="PS51175">
    <property type="entry name" value="CBM6"/>
    <property type="match status" value="2"/>
</dbReference>
<evidence type="ECO:0000313" key="10">
    <source>
        <dbReference type="Proteomes" id="UP000241118"/>
    </source>
</evidence>
<feature type="domain" description="CBM6" evidence="7">
    <location>
        <begin position="169"/>
        <end position="287"/>
    </location>
</feature>
<dbReference type="SUPFAM" id="SSF49785">
    <property type="entry name" value="Galactose-binding domain-like"/>
    <property type="match status" value="2"/>
</dbReference>
<proteinExistence type="inferred from homology"/>
<dbReference type="InterPro" id="IPR001919">
    <property type="entry name" value="CBD2"/>
</dbReference>
<dbReference type="AlphaFoldDB" id="A0A2P8IGY1"/>
<evidence type="ECO:0000256" key="5">
    <source>
        <dbReference type="SAM" id="SignalP"/>
    </source>
</evidence>
<dbReference type="Gene3D" id="3.20.20.80">
    <property type="entry name" value="Glycosidases"/>
    <property type="match status" value="1"/>
</dbReference>
<keyword evidence="2 4" id="KW-0378">Hydrolase</keyword>
<keyword evidence="5" id="KW-0732">Signal</keyword>
<dbReference type="InterPro" id="IPR012291">
    <property type="entry name" value="CBM2_carb-bd_dom_sf"/>
</dbReference>
<organism evidence="9 10">
    <name type="scientific">Saccharothrix carnea</name>
    <dbReference type="NCBI Taxonomy" id="1280637"/>
    <lineage>
        <taxon>Bacteria</taxon>
        <taxon>Bacillati</taxon>
        <taxon>Actinomycetota</taxon>
        <taxon>Actinomycetes</taxon>
        <taxon>Pseudonocardiales</taxon>
        <taxon>Pseudonocardiaceae</taxon>
        <taxon>Saccharothrix</taxon>
    </lineage>
</organism>
<dbReference type="GO" id="GO:0030247">
    <property type="term" value="F:polysaccharide binding"/>
    <property type="evidence" value="ECO:0007669"/>
    <property type="project" value="UniProtKB-UniRule"/>
</dbReference>
<evidence type="ECO:0000256" key="1">
    <source>
        <dbReference type="ARBA" id="ARBA00007754"/>
    </source>
</evidence>
<dbReference type="Gene3D" id="2.60.40.290">
    <property type="match status" value="1"/>
</dbReference>
<dbReference type="PANTHER" id="PTHR40079">
    <property type="entry name" value="MANNAN ENDO-1,4-BETA-MANNOSIDASE E-RELATED"/>
    <property type="match status" value="1"/>
</dbReference>
<dbReference type="SMART" id="SM00637">
    <property type="entry name" value="CBD_II"/>
    <property type="match status" value="1"/>
</dbReference>
<dbReference type="InterPro" id="IPR008965">
    <property type="entry name" value="CBM2/CBM3_carb-bd_dom_sf"/>
</dbReference>
<evidence type="ECO:0000256" key="4">
    <source>
        <dbReference type="PROSITE-ProRule" id="PRU01100"/>
    </source>
</evidence>
<dbReference type="GO" id="GO:0006080">
    <property type="term" value="P:substituted mannan metabolic process"/>
    <property type="evidence" value="ECO:0007669"/>
    <property type="project" value="InterPro"/>
</dbReference>
<dbReference type="CDD" id="cd04086">
    <property type="entry name" value="CBM35_mannanase-like"/>
    <property type="match status" value="2"/>
</dbReference>
<evidence type="ECO:0000259" key="6">
    <source>
        <dbReference type="PROSITE" id="PS51173"/>
    </source>
</evidence>
<sequence>MPGPTTVKGQNDVRLLLLVSLIALALAPPAAASAPPTASSSAEWIEAEGGVLSGTAVEATVEGFSGTGYVTGFDEAADSVTITIPDSPGGLHDLTVRYATPYGPKQTAVALNGTPIGEVALAESATFTEATGAKLVLAEGDNTLTFTTAWGWYLIDAIKVAPSAPPAPGVHEAEDGVLDGTVVESSVAGFSGRGYVGGFDQAADSVTITIPNSPGGLHDLAIFYATPYGAKTASLALNGSGLGDVSFPEHPTFTTIPAGKVLLRPGDNTVTITNNWGWYLIDAIKVTPSAPRGPHQVTGALTDPAATAEAKGLMRYLAENYGHTILSGQQDQASIDWVERNIGKAPAIGGYDLMDYSPSRVERGTVGRDVDHALAYDTRGGIVTLAWHWNAPSGLIDQPGKEWWRGFYTDATTFDLAAALADPTSTDYKLLIRDMDAIAVQLKRLADAKVPVLWRPLHEAEGGWFWWGAKGAEPAKQLYRLLHDRLVDHHELHNLIWVWNSISPDWYPGDDVVDVVSMDSYPPQGDHGPVIGPYERLVELGGDRKLVALGEVGSIPDPDLVRAYEARWSWFVTWSGSFIQDGVVNPRDFVHRVYDHADVVTLDELPDFKKTPGDCTATLRVVAQWGTGYHVEITLRHQENSPSAGWQVTWPFTNGHVRHAWGATITTDGTTATAKNVAWNAAVKPGESTTFGYLASGSPTAPALTCAIG</sequence>
<dbReference type="PROSITE" id="PS51173">
    <property type="entry name" value="CBM2"/>
    <property type="match status" value="1"/>
</dbReference>
<dbReference type="SUPFAM" id="SSF51445">
    <property type="entry name" value="(Trans)glycosidases"/>
    <property type="match status" value="1"/>
</dbReference>
<dbReference type="InterPro" id="IPR005084">
    <property type="entry name" value="CBM6"/>
</dbReference>
<evidence type="ECO:0000313" key="9">
    <source>
        <dbReference type="EMBL" id="PSL57713.1"/>
    </source>
</evidence>
<accession>A0A2P8IGY1</accession>
<dbReference type="GO" id="GO:0016985">
    <property type="term" value="F:mannan endo-1,4-beta-mannosidase activity"/>
    <property type="evidence" value="ECO:0007669"/>
    <property type="project" value="InterPro"/>
</dbReference>
<dbReference type="InterPro" id="IPR017853">
    <property type="entry name" value="GH"/>
</dbReference>
<comment type="caution">
    <text evidence="9">The sequence shown here is derived from an EMBL/GenBank/DDBJ whole genome shotgun (WGS) entry which is preliminary data.</text>
</comment>
<evidence type="ECO:0000256" key="2">
    <source>
        <dbReference type="ARBA" id="ARBA00022801"/>
    </source>
</evidence>
<dbReference type="Pfam" id="PF02156">
    <property type="entry name" value="Glyco_hydro_26"/>
    <property type="match status" value="1"/>
</dbReference>
<feature type="domain" description="CBM2" evidence="6">
    <location>
        <begin position="608"/>
        <end position="709"/>
    </location>
</feature>
<dbReference type="Pfam" id="PF16990">
    <property type="entry name" value="CBM_35"/>
    <property type="match status" value="2"/>
</dbReference>
<name>A0A2P8IGY1_SACCR</name>
<feature type="active site" description="Proton donor" evidence="4">
    <location>
        <position position="459"/>
    </location>
</feature>
<evidence type="ECO:0000259" key="7">
    <source>
        <dbReference type="PROSITE" id="PS51175"/>
    </source>
</evidence>
<dbReference type="InterPro" id="IPR008979">
    <property type="entry name" value="Galactose-bd-like_sf"/>
</dbReference>
<feature type="domain" description="GH26" evidence="8">
    <location>
        <begin position="308"/>
        <end position="603"/>
    </location>
</feature>
<dbReference type="EMBL" id="PYAX01000002">
    <property type="protein sequence ID" value="PSL57713.1"/>
    <property type="molecule type" value="Genomic_DNA"/>
</dbReference>
<dbReference type="InterPro" id="IPR022790">
    <property type="entry name" value="GH26_dom"/>
</dbReference>
<dbReference type="PANTHER" id="PTHR40079:SF4">
    <property type="entry name" value="GH26 DOMAIN-CONTAINING PROTEIN-RELATED"/>
    <property type="match status" value="1"/>
</dbReference>
<evidence type="ECO:0000256" key="3">
    <source>
        <dbReference type="ARBA" id="ARBA00023295"/>
    </source>
</evidence>
<comment type="similarity">
    <text evidence="1 4">Belongs to the glycosyl hydrolase 26 family.</text>
</comment>
<dbReference type="SUPFAM" id="SSF49384">
    <property type="entry name" value="Carbohydrate-binding domain"/>
    <property type="match status" value="1"/>
</dbReference>
<feature type="active site" description="Nucleophile" evidence="4">
    <location>
        <position position="551"/>
    </location>
</feature>
<feature type="domain" description="CBM6" evidence="7">
    <location>
        <begin position="43"/>
        <end position="161"/>
    </location>
</feature>